<gene>
    <name evidence="9 14" type="primary">leuS</name>
    <name evidence="14" type="ordered locus">Hfelis_04840</name>
</gene>
<feature type="domain" description="Aminoacyl-tRNA synthetase class Ia" evidence="11">
    <location>
        <begin position="410"/>
        <end position="611"/>
    </location>
</feature>
<feature type="binding site" evidence="9">
    <location>
        <position position="575"/>
    </location>
    <ligand>
        <name>ATP</name>
        <dbReference type="ChEBI" id="CHEBI:30616"/>
    </ligand>
</feature>
<dbReference type="InterPro" id="IPR002300">
    <property type="entry name" value="aa-tRNA-synth_Ia"/>
</dbReference>
<evidence type="ECO:0000259" key="12">
    <source>
        <dbReference type="Pfam" id="PF09334"/>
    </source>
</evidence>
<dbReference type="AlphaFoldDB" id="E7A9U0"/>
<dbReference type="GO" id="GO:0002161">
    <property type="term" value="F:aminoacyl-tRNA deacylase activity"/>
    <property type="evidence" value="ECO:0007669"/>
    <property type="project" value="InterPro"/>
</dbReference>
<dbReference type="PRINTS" id="PR00985">
    <property type="entry name" value="TRNASYNTHLEU"/>
</dbReference>
<dbReference type="SUPFAM" id="SSF52374">
    <property type="entry name" value="Nucleotidylyl transferase"/>
    <property type="match status" value="1"/>
</dbReference>
<evidence type="ECO:0000313" key="15">
    <source>
        <dbReference type="Proteomes" id="UP000007934"/>
    </source>
</evidence>
<dbReference type="InterPro" id="IPR002302">
    <property type="entry name" value="Leu-tRNA-ligase"/>
</dbReference>
<feature type="domain" description="Methionyl/Leucyl tRNA synthetase" evidence="12">
    <location>
        <begin position="35"/>
        <end position="180"/>
    </location>
</feature>
<dbReference type="Pfam" id="PF13603">
    <property type="entry name" value="tRNA-synt_1_2"/>
    <property type="match status" value="1"/>
</dbReference>
<comment type="subcellular location">
    <subcellularLocation>
        <location evidence="9">Cytoplasm</location>
    </subcellularLocation>
</comment>
<dbReference type="FunFam" id="1.10.730.10:FF:000002">
    <property type="entry name" value="Leucine--tRNA ligase"/>
    <property type="match status" value="1"/>
</dbReference>
<keyword evidence="6 9" id="KW-0648">Protein biosynthesis</keyword>
<dbReference type="HAMAP" id="MF_00049_B">
    <property type="entry name" value="Leu_tRNA_synth_B"/>
    <property type="match status" value="1"/>
</dbReference>
<dbReference type="InterPro" id="IPR009008">
    <property type="entry name" value="Val/Leu/Ile-tRNA-synth_edit"/>
</dbReference>
<reference evidence="14 15" key="1">
    <citation type="journal article" date="2011" name="Genome Biol. Evol.">
        <title>Comparative whole genome sequence analysis of the carcinogenic bacterial model pathogen Helicobacter felis.</title>
        <authorList>
            <person name="Arnold I.C."/>
            <person name="Zigova Z."/>
            <person name="Holden M."/>
            <person name="Lawley T.D."/>
            <person name="Rad R."/>
            <person name="Dougan G."/>
            <person name="Falkow S."/>
            <person name="Bentley S.D."/>
            <person name="Muller A."/>
        </authorList>
    </citation>
    <scope>NUCLEOTIDE SEQUENCE [LARGE SCALE GENOMIC DNA]</scope>
    <source>
        <strain evidence="15">ATCC 49179 / CCUG 28539 / NCTC 12436 / CS1</strain>
    </source>
</reference>
<keyword evidence="5 9" id="KW-0067">ATP-binding</keyword>
<dbReference type="PANTHER" id="PTHR43740:SF2">
    <property type="entry name" value="LEUCINE--TRNA LIGASE, MITOCHONDRIAL"/>
    <property type="match status" value="1"/>
</dbReference>
<feature type="domain" description="Leucyl-tRNA synthetase editing" evidence="13">
    <location>
        <begin position="221"/>
        <end position="378"/>
    </location>
</feature>
<dbReference type="HOGENOM" id="CLU_004427_0_0_7"/>
<dbReference type="STRING" id="936155.HFELIS_04840"/>
<evidence type="ECO:0000256" key="3">
    <source>
        <dbReference type="ARBA" id="ARBA00022598"/>
    </source>
</evidence>
<organism evidence="14 15">
    <name type="scientific">Helicobacter felis (strain ATCC 49179 / CCUG 28539 / NCTC 12436 / CS1)</name>
    <dbReference type="NCBI Taxonomy" id="936155"/>
    <lineage>
        <taxon>Bacteria</taxon>
        <taxon>Pseudomonadati</taxon>
        <taxon>Campylobacterota</taxon>
        <taxon>Epsilonproteobacteria</taxon>
        <taxon>Campylobacterales</taxon>
        <taxon>Helicobacteraceae</taxon>
        <taxon>Helicobacter</taxon>
    </lineage>
</organism>
<evidence type="ECO:0000259" key="13">
    <source>
        <dbReference type="Pfam" id="PF13603"/>
    </source>
</evidence>
<dbReference type="InterPro" id="IPR015413">
    <property type="entry name" value="Methionyl/Leucyl_tRNA_Synth"/>
</dbReference>
<dbReference type="RefSeq" id="WP_013468937.1">
    <property type="nucleotide sequence ID" value="NC_014810.2"/>
</dbReference>
<dbReference type="CDD" id="cd00812">
    <property type="entry name" value="LeuRS_core"/>
    <property type="match status" value="1"/>
</dbReference>
<keyword evidence="3 9" id="KW-0436">Ligase</keyword>
<evidence type="ECO:0000256" key="5">
    <source>
        <dbReference type="ARBA" id="ARBA00022840"/>
    </source>
</evidence>
<dbReference type="GeneID" id="36134116"/>
<feature type="short sequence motif" description="'HIGH' region" evidence="9">
    <location>
        <begin position="41"/>
        <end position="51"/>
    </location>
</feature>
<dbReference type="GO" id="GO:0004823">
    <property type="term" value="F:leucine-tRNA ligase activity"/>
    <property type="evidence" value="ECO:0007669"/>
    <property type="project" value="UniProtKB-UniRule"/>
</dbReference>
<keyword evidence="4 9" id="KW-0547">Nucleotide-binding</keyword>
<evidence type="ECO:0000313" key="14">
    <source>
        <dbReference type="EMBL" id="CBY82568.1"/>
    </source>
</evidence>
<dbReference type="NCBIfam" id="TIGR00396">
    <property type="entry name" value="leuS_bact"/>
    <property type="match status" value="1"/>
</dbReference>
<dbReference type="InterPro" id="IPR025709">
    <property type="entry name" value="Leu_tRNA-synth_edit"/>
</dbReference>
<dbReference type="EMBL" id="FQ670179">
    <property type="protein sequence ID" value="CBY82568.1"/>
    <property type="molecule type" value="Genomic_DNA"/>
</dbReference>
<evidence type="ECO:0000256" key="4">
    <source>
        <dbReference type="ARBA" id="ARBA00022741"/>
    </source>
</evidence>
<name>E7A9U0_HELFC</name>
<evidence type="ECO:0000259" key="11">
    <source>
        <dbReference type="Pfam" id="PF00133"/>
    </source>
</evidence>
<dbReference type="PROSITE" id="PS00178">
    <property type="entry name" value="AA_TRNA_LIGASE_I"/>
    <property type="match status" value="1"/>
</dbReference>
<dbReference type="Gene3D" id="3.40.50.620">
    <property type="entry name" value="HUPs"/>
    <property type="match status" value="2"/>
</dbReference>
<dbReference type="PANTHER" id="PTHR43740">
    <property type="entry name" value="LEUCYL-TRNA SYNTHETASE"/>
    <property type="match status" value="1"/>
</dbReference>
<dbReference type="Proteomes" id="UP000007934">
    <property type="component" value="Chromosome"/>
</dbReference>
<dbReference type="InterPro" id="IPR014729">
    <property type="entry name" value="Rossmann-like_a/b/a_fold"/>
</dbReference>
<sequence length="804" mass="91932">MQTYNAHAIEAKWQNIWAQSGVFEPLKDFSKSKKYILSMFPYPSGAIHMGHVRNYAIGDALARYYRQVGYNVLHPMGFDAFGMPAENAAIQYGIHPKQWTYENISKMREEFKALGFSFSKTREFATCDPNYTKIEQGFFLQMYEKGLVYQKEAWLNWCPKDHTVLANEQVVEGKCWRCDTPVVQKQMPQYYLKITKYAEELLAELKTLEGHWPSQVLRMQENWIGKSQGLAFHFALTPASMAILQDQHAQIEVFTTRIDTIYGVTFLALAPGHSIVSALLEGKHLDPASEQAIVEMQNTNARTRALEKKGVLLPLHALHPLTQEPIPIYVANFVLESYGSGALMGVPAHDSRDGEFATLLNIPIKRVINEEGVLEHSDIYNGLTPEQARKKLSDLFEEQGLGQRITHYRLQDWGISRQRYWGALIPMVRCDHCGLVPEKHANLPILLPEDVKIDGEGNPLEKHLDFKACLCPKCDRPAQRECDTMDTFFQSSWYFLRYATPKELWDTQAFDPQELAYWLSVDEYIGGVEHAILHLLYARFFTKVLRDLGYLKLNEPFTCLTTQGMVLKNGAKMSKSKGNVVSPQEIVEKYGADIARLYIHFVAPPNKELDWNDKALEGSARFIRRFYEKSFLAQPHTQRPTLENLNPAEKEARAKVHLALQKAHAIFEKKQPGYPFNTLIAACMEALNALEKTTNPALWSEAYYILTHILEPLIPHVCSEIAERLFKCQNFQPQQVDLQALEQDNIEIAITINGKKRASMIVAKDLDRTALLVQAKEQAHKWLEDKEILKEVVVPSKLVNFVLR</sequence>
<evidence type="ECO:0000256" key="10">
    <source>
        <dbReference type="RuleBase" id="RU363035"/>
    </source>
</evidence>
<dbReference type="OrthoDB" id="9810365at2"/>
<dbReference type="GO" id="GO:0006429">
    <property type="term" value="P:leucyl-tRNA aminoacylation"/>
    <property type="evidence" value="ECO:0007669"/>
    <property type="project" value="UniProtKB-UniRule"/>
</dbReference>
<evidence type="ECO:0000256" key="9">
    <source>
        <dbReference type="HAMAP-Rule" id="MF_00049"/>
    </source>
</evidence>
<evidence type="ECO:0000256" key="2">
    <source>
        <dbReference type="ARBA" id="ARBA00022490"/>
    </source>
</evidence>
<dbReference type="eggNOG" id="COG0495">
    <property type="taxonomic scope" value="Bacteria"/>
</dbReference>
<evidence type="ECO:0000256" key="7">
    <source>
        <dbReference type="ARBA" id="ARBA00023146"/>
    </source>
</evidence>
<dbReference type="KEGG" id="hfe:HFELIS_04840"/>
<evidence type="ECO:0000256" key="8">
    <source>
        <dbReference type="ARBA" id="ARBA00047469"/>
    </source>
</evidence>
<dbReference type="GO" id="GO:0005829">
    <property type="term" value="C:cytosol"/>
    <property type="evidence" value="ECO:0007669"/>
    <property type="project" value="TreeGrafter"/>
</dbReference>
<dbReference type="GO" id="GO:0005524">
    <property type="term" value="F:ATP binding"/>
    <property type="evidence" value="ECO:0007669"/>
    <property type="project" value="UniProtKB-UniRule"/>
</dbReference>
<evidence type="ECO:0000256" key="1">
    <source>
        <dbReference type="ARBA" id="ARBA00005594"/>
    </source>
</evidence>
<keyword evidence="15" id="KW-1185">Reference proteome</keyword>
<protein>
    <recommendedName>
        <fullName evidence="9">Leucine--tRNA ligase</fullName>
        <ecNumber evidence="9">6.1.1.4</ecNumber>
    </recommendedName>
    <alternativeName>
        <fullName evidence="9">Leucyl-tRNA synthetase</fullName>
        <shortName evidence="9">LeuRS</shortName>
    </alternativeName>
</protein>
<proteinExistence type="inferred from homology"/>
<dbReference type="Gene3D" id="1.10.730.10">
    <property type="entry name" value="Isoleucyl-tRNA Synthetase, Domain 1"/>
    <property type="match status" value="2"/>
</dbReference>
<keyword evidence="7 9" id="KW-0030">Aminoacyl-tRNA synthetase</keyword>
<accession>E7A9U0</accession>
<dbReference type="SUPFAM" id="SSF47323">
    <property type="entry name" value="Anticodon-binding domain of a subclass of class I aminoacyl-tRNA synthetases"/>
    <property type="match status" value="1"/>
</dbReference>
<dbReference type="SUPFAM" id="SSF50677">
    <property type="entry name" value="ValRS/IleRS/LeuRS editing domain"/>
    <property type="match status" value="1"/>
</dbReference>
<comment type="catalytic activity">
    <reaction evidence="8 9">
        <text>tRNA(Leu) + L-leucine + ATP = L-leucyl-tRNA(Leu) + AMP + diphosphate</text>
        <dbReference type="Rhea" id="RHEA:11688"/>
        <dbReference type="Rhea" id="RHEA-COMP:9613"/>
        <dbReference type="Rhea" id="RHEA-COMP:9622"/>
        <dbReference type="ChEBI" id="CHEBI:30616"/>
        <dbReference type="ChEBI" id="CHEBI:33019"/>
        <dbReference type="ChEBI" id="CHEBI:57427"/>
        <dbReference type="ChEBI" id="CHEBI:78442"/>
        <dbReference type="ChEBI" id="CHEBI:78494"/>
        <dbReference type="ChEBI" id="CHEBI:456215"/>
        <dbReference type="EC" id="6.1.1.4"/>
    </reaction>
</comment>
<evidence type="ECO:0000256" key="6">
    <source>
        <dbReference type="ARBA" id="ARBA00022917"/>
    </source>
</evidence>
<dbReference type="InterPro" id="IPR001412">
    <property type="entry name" value="aa-tRNA-synth_I_CS"/>
</dbReference>
<dbReference type="Gene3D" id="3.10.20.590">
    <property type="match status" value="1"/>
</dbReference>
<dbReference type="EC" id="6.1.1.4" evidence="9"/>
<keyword evidence="2 9" id="KW-0963">Cytoplasm</keyword>
<feature type="short sequence motif" description="'KMSKS' region" evidence="9">
    <location>
        <begin position="572"/>
        <end position="576"/>
    </location>
</feature>
<dbReference type="Pfam" id="PF09334">
    <property type="entry name" value="tRNA-synt_1g"/>
    <property type="match status" value="1"/>
</dbReference>
<comment type="similarity">
    <text evidence="1 9 10">Belongs to the class-I aminoacyl-tRNA synthetase family.</text>
</comment>
<dbReference type="Pfam" id="PF00133">
    <property type="entry name" value="tRNA-synt_1"/>
    <property type="match status" value="1"/>
</dbReference>
<dbReference type="InterPro" id="IPR009080">
    <property type="entry name" value="tRNAsynth_Ia_anticodon-bd"/>
</dbReference>